<protein>
    <submittedName>
        <fullName evidence="1">Uncharacterized protein</fullName>
    </submittedName>
</protein>
<sequence>MNAKRLKGEQWIKVIIDSGSDSDEENEYNLAFRKRRKHSPAGILRTSEYEETEEPEIRIHTPSGINDFQEAWSKNS</sequence>
<reference evidence="1 2" key="1">
    <citation type="journal article" date="2019" name="Sci. Rep.">
        <title>Orb-weaving spider Araneus ventricosus genome elucidates the spidroin gene catalogue.</title>
        <authorList>
            <person name="Kono N."/>
            <person name="Nakamura H."/>
            <person name="Ohtoshi R."/>
            <person name="Moran D.A.P."/>
            <person name="Shinohara A."/>
            <person name="Yoshida Y."/>
            <person name="Fujiwara M."/>
            <person name="Mori M."/>
            <person name="Tomita M."/>
            <person name="Arakawa K."/>
        </authorList>
    </citation>
    <scope>NUCLEOTIDE SEQUENCE [LARGE SCALE GENOMIC DNA]</scope>
</reference>
<dbReference type="EMBL" id="BGPR01056350">
    <property type="protein sequence ID" value="GBO32866.1"/>
    <property type="molecule type" value="Genomic_DNA"/>
</dbReference>
<accession>A0A4Y2W8R2</accession>
<dbReference type="AlphaFoldDB" id="A0A4Y2W8R2"/>
<organism evidence="1 2">
    <name type="scientific">Araneus ventricosus</name>
    <name type="common">Orbweaver spider</name>
    <name type="synonym">Epeira ventricosa</name>
    <dbReference type="NCBI Taxonomy" id="182803"/>
    <lineage>
        <taxon>Eukaryota</taxon>
        <taxon>Metazoa</taxon>
        <taxon>Ecdysozoa</taxon>
        <taxon>Arthropoda</taxon>
        <taxon>Chelicerata</taxon>
        <taxon>Arachnida</taxon>
        <taxon>Araneae</taxon>
        <taxon>Araneomorphae</taxon>
        <taxon>Entelegynae</taxon>
        <taxon>Araneoidea</taxon>
        <taxon>Araneidae</taxon>
        <taxon>Araneus</taxon>
    </lineage>
</organism>
<keyword evidence="2" id="KW-1185">Reference proteome</keyword>
<name>A0A4Y2W8R2_ARAVE</name>
<proteinExistence type="predicted"/>
<evidence type="ECO:0000313" key="1">
    <source>
        <dbReference type="EMBL" id="GBO32866.1"/>
    </source>
</evidence>
<dbReference type="Proteomes" id="UP000499080">
    <property type="component" value="Unassembled WGS sequence"/>
</dbReference>
<comment type="caution">
    <text evidence="1">The sequence shown here is derived from an EMBL/GenBank/DDBJ whole genome shotgun (WGS) entry which is preliminary data.</text>
</comment>
<gene>
    <name evidence="1" type="ORF">AVEN_110976_1</name>
</gene>
<evidence type="ECO:0000313" key="2">
    <source>
        <dbReference type="Proteomes" id="UP000499080"/>
    </source>
</evidence>